<feature type="region of interest" description="Disordered" evidence="1">
    <location>
        <begin position="416"/>
        <end position="744"/>
    </location>
</feature>
<dbReference type="EMBL" id="CAACVS010000069">
    <property type="protein sequence ID" value="VEU35804.1"/>
    <property type="molecule type" value="Genomic_DNA"/>
</dbReference>
<feature type="region of interest" description="Disordered" evidence="1">
    <location>
        <begin position="168"/>
        <end position="207"/>
    </location>
</feature>
<name>A0A448Z1C7_9STRA</name>
<keyword evidence="3" id="KW-1185">Reference proteome</keyword>
<gene>
    <name evidence="2" type="ORF">PSNMU_V1.4_AUG-EV-PASAV3_0025490</name>
</gene>
<feature type="compositionally biased region" description="Acidic residues" evidence="1">
    <location>
        <begin position="593"/>
        <end position="613"/>
    </location>
</feature>
<feature type="compositionally biased region" description="Basic and acidic residues" evidence="1">
    <location>
        <begin position="503"/>
        <end position="512"/>
    </location>
</feature>
<feature type="compositionally biased region" description="Basic and acidic residues" evidence="1">
    <location>
        <begin position="176"/>
        <end position="185"/>
    </location>
</feature>
<evidence type="ECO:0000313" key="2">
    <source>
        <dbReference type="EMBL" id="VEU35804.1"/>
    </source>
</evidence>
<dbReference type="AlphaFoldDB" id="A0A448Z1C7"/>
<feature type="compositionally biased region" description="Polar residues" evidence="1">
    <location>
        <begin position="650"/>
        <end position="663"/>
    </location>
</feature>
<protein>
    <submittedName>
        <fullName evidence="2">Uncharacterized protein</fullName>
    </submittedName>
</protein>
<sequence>MFAGKFLKQTGSLFSSRGSTDTSAVDERELHDLEGRELQKKTNSREIRSNSSASDYSKEYFEAPSMSIDSDIDRLEDLLQMGCMDALFLPQDPKPAAKKSLVKVNSQGHRELNLNVKGALALGLEAQMREDAKNRKEGNHSFYLEDGTKVPEFHKNDHFRSLMSLSHESASSGDFDDGRSDDSDIRNANFNQPFQLPPHPMQQPHPASWQHQHQHQHYNPHMFHDNQNDYYQQQQYHQMPMMMAQPNSPYAMVAHGISPPFHQQAPPQERKSGIMEVKSEVSAPGRMPLQIVLENTSSYEEDSCLSYENAAAPDPPQSSLERIPEDDYSSCASSEKESDTSIVACGSMKSDNGKNSRGSHNRASKGDVPKEINPNEILPKEIVPKSGKRLTNLERWKKANIQRLYLKKNQMALTGIGSPEESPAAQQSRRGEVNLPVVNKDKPEDTVSVGSDEAAQSTVSGEEAVEEASEEATQPVERSGSDNTTDTKTTTEVSNHRSAHTVSTDDHAKPFDEPETVSEAMTFDSILSRRIEKRRATKLKMGTRSDLASLDHDHHSMESSGWDRDDTENHLPSHGHHDSSKPRKQERRKNPFEDDDFLCSDDGEDEDEDEDEDYHPLLTKSSSDDDGIDIPSPRHYSKPSRPMPLPRAHQGSSPRYTKTTVASPQRAVLSPRSNGGNRSGGGFSPSSPRSSYHQKSSPRVSGRVAAAIQKFEKKTPTAKHQPQGYQPPQKQRSVRANEWHGSIENVSEKMASASIGGKVPQYSPDPVGYYGIDEVCSYDTPFDES</sequence>
<evidence type="ECO:0000313" key="3">
    <source>
        <dbReference type="Proteomes" id="UP000291116"/>
    </source>
</evidence>
<feature type="region of interest" description="Disordered" evidence="1">
    <location>
        <begin position="308"/>
        <end position="379"/>
    </location>
</feature>
<dbReference type="OrthoDB" id="10690525at2759"/>
<accession>A0A448Z1C7</accession>
<feature type="compositionally biased region" description="Basic and acidic residues" evidence="1">
    <location>
        <begin position="549"/>
        <end position="592"/>
    </location>
</feature>
<dbReference type="Proteomes" id="UP000291116">
    <property type="component" value="Unassembled WGS sequence"/>
</dbReference>
<feature type="compositionally biased region" description="Polar residues" evidence="1">
    <location>
        <begin position="13"/>
        <end position="23"/>
    </location>
</feature>
<evidence type="ECO:0000256" key="1">
    <source>
        <dbReference type="SAM" id="MobiDB-lite"/>
    </source>
</evidence>
<feature type="compositionally biased region" description="Polar residues" evidence="1">
    <location>
        <begin position="718"/>
        <end position="731"/>
    </location>
</feature>
<feature type="compositionally biased region" description="Basic and acidic residues" evidence="1">
    <location>
        <begin position="25"/>
        <end position="48"/>
    </location>
</feature>
<organism evidence="2 3">
    <name type="scientific">Pseudo-nitzschia multistriata</name>
    <dbReference type="NCBI Taxonomy" id="183589"/>
    <lineage>
        <taxon>Eukaryota</taxon>
        <taxon>Sar</taxon>
        <taxon>Stramenopiles</taxon>
        <taxon>Ochrophyta</taxon>
        <taxon>Bacillariophyta</taxon>
        <taxon>Bacillariophyceae</taxon>
        <taxon>Bacillariophycidae</taxon>
        <taxon>Bacillariales</taxon>
        <taxon>Bacillariaceae</taxon>
        <taxon>Pseudo-nitzschia</taxon>
    </lineage>
</organism>
<reference evidence="2 3" key="1">
    <citation type="submission" date="2019-01" db="EMBL/GenBank/DDBJ databases">
        <authorList>
            <person name="Ferrante I. M."/>
        </authorList>
    </citation>
    <scope>NUCLEOTIDE SEQUENCE [LARGE SCALE GENOMIC DNA]</scope>
    <source>
        <strain evidence="2 3">B856</strain>
    </source>
</reference>
<feature type="region of interest" description="Disordered" evidence="1">
    <location>
        <begin position="13"/>
        <end position="54"/>
    </location>
</feature>
<proteinExistence type="predicted"/>